<dbReference type="InterPro" id="IPR057727">
    <property type="entry name" value="WCX_dom"/>
</dbReference>
<dbReference type="EMBL" id="JAHESD010000042">
    <property type="protein sequence ID" value="MBT1704928.1"/>
    <property type="molecule type" value="Genomic_DNA"/>
</dbReference>
<protein>
    <submittedName>
        <fullName evidence="3">WYL domain-containing protein</fullName>
    </submittedName>
</protein>
<gene>
    <name evidence="3" type="ORF">KK060_16665</name>
</gene>
<name>A0ABS5VU35_9BACT</name>
<feature type="domain" description="WCX" evidence="2">
    <location>
        <begin position="254"/>
        <end position="328"/>
    </location>
</feature>
<dbReference type="InterPro" id="IPR051534">
    <property type="entry name" value="CBASS_pafABC_assoc_protein"/>
</dbReference>
<keyword evidence="4" id="KW-1185">Reference proteome</keyword>
<dbReference type="Proteomes" id="UP000772618">
    <property type="component" value="Unassembled WGS sequence"/>
</dbReference>
<organism evidence="3 4">
    <name type="scientific">Chryseosolibacter indicus</name>
    <dbReference type="NCBI Taxonomy" id="2782351"/>
    <lineage>
        <taxon>Bacteria</taxon>
        <taxon>Pseudomonadati</taxon>
        <taxon>Bacteroidota</taxon>
        <taxon>Cytophagia</taxon>
        <taxon>Cytophagales</taxon>
        <taxon>Chryseotaleaceae</taxon>
        <taxon>Chryseosolibacter</taxon>
    </lineage>
</organism>
<comment type="caution">
    <text evidence="3">The sequence shown here is derived from an EMBL/GenBank/DDBJ whole genome shotgun (WGS) entry which is preliminary data.</text>
</comment>
<evidence type="ECO:0000313" key="3">
    <source>
        <dbReference type="EMBL" id="MBT1704928.1"/>
    </source>
</evidence>
<dbReference type="Pfam" id="PF25583">
    <property type="entry name" value="WCX"/>
    <property type="match status" value="1"/>
</dbReference>
<dbReference type="RefSeq" id="WP_254154888.1">
    <property type="nucleotide sequence ID" value="NZ_JAHESD010000042.1"/>
</dbReference>
<feature type="domain" description="WYL" evidence="1">
    <location>
        <begin position="154"/>
        <end position="221"/>
    </location>
</feature>
<reference evidence="3 4" key="1">
    <citation type="submission" date="2021-05" db="EMBL/GenBank/DDBJ databases">
        <title>A Polyphasic approach of four new species of the genus Ohtaekwangia: Ohtaekwangia histidinii sp. nov., Ohtaekwangia cretensis sp. nov., Ohtaekwangia indiensis sp. nov., Ohtaekwangia reichenbachii sp. nov. from diverse environment.</title>
        <authorList>
            <person name="Octaviana S."/>
        </authorList>
    </citation>
    <scope>NUCLEOTIDE SEQUENCE [LARGE SCALE GENOMIC DNA]</scope>
    <source>
        <strain evidence="3 4">PWU20</strain>
    </source>
</reference>
<sequence>MPAPINQALRFRVINACLTDKKKPYPTIEDFKSALKKNDIRISQRAIEGDLELMRYDKRLGFFAPIQYSKKHRGYYYTDPDYSIEKLPLTKDELQAFELLVDALQRFRGAEVLDQVQGMFDKLDKVVMQQLKTKSKQSYPIVDFEKMPYVKGIEHFDSLYQAIVKQHPLSIEYKKFSDDKPTTHVFHPYLLKEYKFRWYVLGYSERRRGKLTLALDRIEKISIVKGEYKSNKGADVDKYFNHTLGITLASDRVQDIKLWFSPSQGNYIKTQHLHATQEIISDGPSGMIVKLRLIPNYELTQLLLSFGPEVKVLEPASLSKEVKEKLKKSLQLY</sequence>
<evidence type="ECO:0000313" key="4">
    <source>
        <dbReference type="Proteomes" id="UP000772618"/>
    </source>
</evidence>
<proteinExistence type="predicted"/>
<accession>A0ABS5VU35</accession>
<evidence type="ECO:0000259" key="1">
    <source>
        <dbReference type="Pfam" id="PF13280"/>
    </source>
</evidence>
<dbReference type="PANTHER" id="PTHR34580">
    <property type="match status" value="1"/>
</dbReference>
<evidence type="ECO:0000259" key="2">
    <source>
        <dbReference type="Pfam" id="PF25583"/>
    </source>
</evidence>
<dbReference type="PANTHER" id="PTHR34580:SF9">
    <property type="entry name" value="SLL5097 PROTEIN"/>
    <property type="match status" value="1"/>
</dbReference>
<dbReference type="Pfam" id="PF13280">
    <property type="entry name" value="WYL"/>
    <property type="match status" value="1"/>
</dbReference>
<dbReference type="PROSITE" id="PS52050">
    <property type="entry name" value="WYL"/>
    <property type="match status" value="1"/>
</dbReference>
<dbReference type="InterPro" id="IPR026881">
    <property type="entry name" value="WYL_dom"/>
</dbReference>